<feature type="compositionally biased region" description="Basic residues" evidence="1">
    <location>
        <begin position="1"/>
        <end position="10"/>
    </location>
</feature>
<evidence type="ECO:0000313" key="2">
    <source>
        <dbReference type="EMBL" id="CAB0015804.1"/>
    </source>
</evidence>
<dbReference type="Proteomes" id="UP000479000">
    <property type="component" value="Unassembled WGS sequence"/>
</dbReference>
<accession>A0A6H5HDG7</accession>
<dbReference type="EMBL" id="CADCXU010029544">
    <property type="protein sequence ID" value="CAB0015804.1"/>
    <property type="molecule type" value="Genomic_DNA"/>
</dbReference>
<organism evidence="2 3">
    <name type="scientific">Nesidiocoris tenuis</name>
    <dbReference type="NCBI Taxonomy" id="355587"/>
    <lineage>
        <taxon>Eukaryota</taxon>
        <taxon>Metazoa</taxon>
        <taxon>Ecdysozoa</taxon>
        <taxon>Arthropoda</taxon>
        <taxon>Hexapoda</taxon>
        <taxon>Insecta</taxon>
        <taxon>Pterygota</taxon>
        <taxon>Neoptera</taxon>
        <taxon>Paraneoptera</taxon>
        <taxon>Hemiptera</taxon>
        <taxon>Heteroptera</taxon>
        <taxon>Panheteroptera</taxon>
        <taxon>Cimicomorpha</taxon>
        <taxon>Miridae</taxon>
        <taxon>Dicyphina</taxon>
        <taxon>Nesidiocoris</taxon>
    </lineage>
</organism>
<name>A0A6H5HDG7_9HEMI</name>
<feature type="compositionally biased region" description="Basic and acidic residues" evidence="1">
    <location>
        <begin position="11"/>
        <end position="22"/>
    </location>
</feature>
<evidence type="ECO:0000256" key="1">
    <source>
        <dbReference type="SAM" id="MobiDB-lite"/>
    </source>
</evidence>
<protein>
    <submittedName>
        <fullName evidence="2">Uncharacterized protein</fullName>
    </submittedName>
</protein>
<reference evidence="2 3" key="1">
    <citation type="submission" date="2020-02" db="EMBL/GenBank/DDBJ databases">
        <authorList>
            <person name="Ferguson B K."/>
        </authorList>
    </citation>
    <scope>NUCLEOTIDE SEQUENCE [LARGE SCALE GENOMIC DNA]</scope>
</reference>
<dbReference type="AlphaFoldDB" id="A0A6H5HDG7"/>
<proteinExistence type="predicted"/>
<feature type="non-terminal residue" evidence="2">
    <location>
        <position position="162"/>
    </location>
</feature>
<gene>
    <name evidence="2" type="ORF">NTEN_LOCUS20144</name>
</gene>
<evidence type="ECO:0000313" key="3">
    <source>
        <dbReference type="Proteomes" id="UP000479000"/>
    </source>
</evidence>
<feature type="region of interest" description="Disordered" evidence="1">
    <location>
        <begin position="1"/>
        <end position="22"/>
    </location>
</feature>
<dbReference type="OrthoDB" id="6235974at2759"/>
<keyword evidence="3" id="KW-1185">Reference proteome</keyword>
<sequence length="162" mass="18848">MLRFLSRKNRRDGPKNAKDTQKKDLHRILTNKNCVQCRVLMLDGTDLSIDLSVSDRTTALLLLKPVFFELRSRFISRSISLLSCHCLSRKRRSVAIYTNRCFIRWISSKKIISACSSPTPTMYSSATTMRLGTRQPSFLNFASSPTRQKRWNFSYWKNFKNA</sequence>